<comment type="caution">
    <text evidence="1">The sequence shown here is derived from an EMBL/GenBank/DDBJ whole genome shotgun (WGS) entry which is preliminary data.</text>
</comment>
<gene>
    <name evidence="1" type="ORF">Hypma_003328</name>
</gene>
<evidence type="ECO:0000313" key="2">
    <source>
        <dbReference type="Proteomes" id="UP000076154"/>
    </source>
</evidence>
<reference evidence="1" key="1">
    <citation type="submission" date="2018-04" db="EMBL/GenBank/DDBJ databases">
        <title>Whole genome sequencing of Hypsizygus marmoreus.</title>
        <authorList>
            <person name="Choi I.-G."/>
            <person name="Min B."/>
            <person name="Kim J.-G."/>
            <person name="Kim S."/>
            <person name="Oh Y.-L."/>
            <person name="Kong W.-S."/>
            <person name="Park H."/>
            <person name="Jeong J."/>
            <person name="Song E.-S."/>
        </authorList>
    </citation>
    <scope>NUCLEOTIDE SEQUENCE [LARGE SCALE GENOMIC DNA]</scope>
    <source>
        <strain evidence="1">51987-8</strain>
    </source>
</reference>
<protein>
    <submittedName>
        <fullName evidence="1">Uncharacterized protein</fullName>
    </submittedName>
</protein>
<keyword evidence="2" id="KW-1185">Reference proteome</keyword>
<proteinExistence type="predicted"/>
<dbReference type="EMBL" id="LUEZ02000131">
    <property type="protein sequence ID" value="RDB16188.1"/>
    <property type="molecule type" value="Genomic_DNA"/>
</dbReference>
<accession>A0A369J2H7</accession>
<name>A0A369J2H7_HYPMA</name>
<organism evidence="1 2">
    <name type="scientific">Hypsizygus marmoreus</name>
    <name type="common">White beech mushroom</name>
    <name type="synonym">Agaricus marmoreus</name>
    <dbReference type="NCBI Taxonomy" id="39966"/>
    <lineage>
        <taxon>Eukaryota</taxon>
        <taxon>Fungi</taxon>
        <taxon>Dikarya</taxon>
        <taxon>Basidiomycota</taxon>
        <taxon>Agaricomycotina</taxon>
        <taxon>Agaricomycetes</taxon>
        <taxon>Agaricomycetidae</taxon>
        <taxon>Agaricales</taxon>
        <taxon>Tricholomatineae</taxon>
        <taxon>Lyophyllaceae</taxon>
        <taxon>Hypsizygus</taxon>
    </lineage>
</organism>
<sequence length="77" mass="8918">MEGDEWLDLGSPESPFLPPRYMNTLASEGFSLFRRRFVHFVALRGILKLNVEGSSPTKWLYRRELVFRTQSCSLPAL</sequence>
<dbReference type="AlphaFoldDB" id="A0A369J2H7"/>
<dbReference type="Proteomes" id="UP000076154">
    <property type="component" value="Unassembled WGS sequence"/>
</dbReference>
<evidence type="ECO:0000313" key="1">
    <source>
        <dbReference type="EMBL" id="RDB16188.1"/>
    </source>
</evidence>
<dbReference type="InParanoid" id="A0A369J2H7"/>